<sequence length="393" mass="44777">MDNERYRKILEKITEIAKDVLHMFFEQHILNKNPSKNFLQEIEHLHVIFHAVACYAKDECCQCINSPVLNKFNTTLLQQEFKELYDLNDGKKNKDHHKKDNKRKLLIQDCVCPISVKQNVEIDSMDTNFTCKMIKLCSKSTTPLDPGWLKCIMQTRNDIIHRPAIINKQYFDTTFQEMETIILSIAETVGSVYKKQTEKSIKSSKGDRFTEVQHALEDRITDNIKVDFTATVNQTHVTADKENEIIENLPPEIKIQTKNDCLSEEAVTETIEITGKKVNSIILELKATPGILHSVENFKAAILTLVRVMQKAGGIDADIEDTVTINLKVESPLTEDQFAVVKCLFAKEWNADNDTTQLPGEYLSTGNVEGIMSRPKLDTYSQKGTAINQLVVR</sequence>
<proteinExistence type="predicted"/>
<evidence type="ECO:0000313" key="1">
    <source>
        <dbReference type="EMBL" id="CAG2251649.1"/>
    </source>
</evidence>
<name>A0A8S3V5F1_MYTED</name>
<accession>A0A8S3V5F1</accession>
<reference evidence="1" key="1">
    <citation type="submission" date="2021-03" db="EMBL/GenBank/DDBJ databases">
        <authorList>
            <person name="Bekaert M."/>
        </authorList>
    </citation>
    <scope>NUCLEOTIDE SEQUENCE</scope>
</reference>
<dbReference type="EMBL" id="CAJPWZ010003096">
    <property type="protein sequence ID" value="CAG2251649.1"/>
    <property type="molecule type" value="Genomic_DNA"/>
</dbReference>
<evidence type="ECO:0008006" key="3">
    <source>
        <dbReference type="Google" id="ProtNLM"/>
    </source>
</evidence>
<evidence type="ECO:0000313" key="2">
    <source>
        <dbReference type="Proteomes" id="UP000683360"/>
    </source>
</evidence>
<dbReference type="Proteomes" id="UP000683360">
    <property type="component" value="Unassembled WGS sequence"/>
</dbReference>
<gene>
    <name evidence="1" type="ORF">MEDL_63309</name>
</gene>
<keyword evidence="2" id="KW-1185">Reference proteome</keyword>
<organism evidence="1 2">
    <name type="scientific">Mytilus edulis</name>
    <name type="common">Blue mussel</name>
    <dbReference type="NCBI Taxonomy" id="6550"/>
    <lineage>
        <taxon>Eukaryota</taxon>
        <taxon>Metazoa</taxon>
        <taxon>Spiralia</taxon>
        <taxon>Lophotrochozoa</taxon>
        <taxon>Mollusca</taxon>
        <taxon>Bivalvia</taxon>
        <taxon>Autobranchia</taxon>
        <taxon>Pteriomorphia</taxon>
        <taxon>Mytilida</taxon>
        <taxon>Mytiloidea</taxon>
        <taxon>Mytilidae</taxon>
        <taxon>Mytilinae</taxon>
        <taxon>Mytilus</taxon>
    </lineage>
</organism>
<dbReference type="AlphaFoldDB" id="A0A8S3V5F1"/>
<comment type="caution">
    <text evidence="1">The sequence shown here is derived from an EMBL/GenBank/DDBJ whole genome shotgun (WGS) entry which is preliminary data.</text>
</comment>
<protein>
    <recommendedName>
        <fullName evidence="3">DZIP3-like HEPN domain-containing protein</fullName>
    </recommendedName>
</protein>